<dbReference type="PANTHER" id="PTHR13696">
    <property type="entry name" value="P-LOOP CONTAINING NUCLEOSIDE TRIPHOSPHATE HYDROLASE"/>
    <property type="match status" value="1"/>
</dbReference>
<sequence>MPYASYVVWNNKGGTGKTTLTFQLSAEYAELHPEKTVVVIDMCPQANISSALLAKKHNPLNPGQVVLEGRSFEKTVFGYLLAKLERVSTESMKTKLKNFLIKVNSENEHISKNIFLMCGDLYLETLSRRLEQERQLMAIGDNSEWKRVTLFIKDYVESLGQNGDFVFFIDTNPSFSIYTEMAISAAKRLIVPFTADDFSLSAIKAMFYLVYGIQTDESDHRRSLVEHQYYQLAKTHEVNRPWLHLFVNNRATYHTRTAAGYEGVAEEVKQLLKRVYEKKSGIFSQQLDYLCPDLHDFHSAGVISLHNGIPIPKLTAGKYTVFCKTVQVQTSSIRTYKADINTIIQML</sequence>
<dbReference type="InterPro" id="IPR050678">
    <property type="entry name" value="DNA_Partitioning_ATPase"/>
</dbReference>
<dbReference type="CDD" id="cd02042">
    <property type="entry name" value="ParAB_family"/>
    <property type="match status" value="1"/>
</dbReference>
<dbReference type="InterPro" id="IPR027417">
    <property type="entry name" value="P-loop_NTPase"/>
</dbReference>
<evidence type="ECO:0000313" key="2">
    <source>
        <dbReference type="EMBL" id="VDI08624.1"/>
    </source>
</evidence>
<feature type="domain" description="AAA" evidence="1">
    <location>
        <begin position="8"/>
        <end position="215"/>
    </location>
</feature>
<dbReference type="Pfam" id="PF13614">
    <property type="entry name" value="AAA_31"/>
    <property type="match status" value="1"/>
</dbReference>
<keyword evidence="3" id="KW-1185">Reference proteome</keyword>
<accession>A0A8B6CR23</accession>
<dbReference type="Gene3D" id="3.40.50.300">
    <property type="entry name" value="P-loop containing nucleotide triphosphate hydrolases"/>
    <property type="match status" value="1"/>
</dbReference>
<gene>
    <name evidence="2" type="ORF">MGAL_10B047538</name>
</gene>
<dbReference type="InterPro" id="IPR025669">
    <property type="entry name" value="AAA_dom"/>
</dbReference>
<evidence type="ECO:0000313" key="3">
    <source>
        <dbReference type="Proteomes" id="UP000596742"/>
    </source>
</evidence>
<dbReference type="Proteomes" id="UP000596742">
    <property type="component" value="Unassembled WGS sequence"/>
</dbReference>
<proteinExistence type="predicted"/>
<evidence type="ECO:0000259" key="1">
    <source>
        <dbReference type="Pfam" id="PF13614"/>
    </source>
</evidence>
<dbReference type="PANTHER" id="PTHR13696:SF99">
    <property type="entry name" value="COBYRINIC ACID AC-DIAMIDE SYNTHASE"/>
    <property type="match status" value="1"/>
</dbReference>
<dbReference type="SUPFAM" id="SSF52540">
    <property type="entry name" value="P-loop containing nucleoside triphosphate hydrolases"/>
    <property type="match status" value="1"/>
</dbReference>
<dbReference type="EMBL" id="UYJE01002206">
    <property type="protein sequence ID" value="VDI08624.1"/>
    <property type="molecule type" value="Genomic_DNA"/>
</dbReference>
<organism evidence="2 3">
    <name type="scientific">Mytilus galloprovincialis</name>
    <name type="common">Mediterranean mussel</name>
    <dbReference type="NCBI Taxonomy" id="29158"/>
    <lineage>
        <taxon>Eukaryota</taxon>
        <taxon>Metazoa</taxon>
        <taxon>Spiralia</taxon>
        <taxon>Lophotrochozoa</taxon>
        <taxon>Mollusca</taxon>
        <taxon>Bivalvia</taxon>
        <taxon>Autobranchia</taxon>
        <taxon>Pteriomorphia</taxon>
        <taxon>Mytilida</taxon>
        <taxon>Mytiloidea</taxon>
        <taxon>Mytilidae</taxon>
        <taxon>Mytilinae</taxon>
        <taxon>Mytilus</taxon>
    </lineage>
</organism>
<dbReference type="AlphaFoldDB" id="A0A8B6CR23"/>
<reference evidence="2" key="1">
    <citation type="submission" date="2018-11" db="EMBL/GenBank/DDBJ databases">
        <authorList>
            <person name="Alioto T."/>
            <person name="Alioto T."/>
        </authorList>
    </citation>
    <scope>NUCLEOTIDE SEQUENCE</scope>
</reference>
<protein>
    <recommendedName>
        <fullName evidence="1">AAA domain-containing protein</fullName>
    </recommendedName>
</protein>
<comment type="caution">
    <text evidence="2">The sequence shown here is derived from an EMBL/GenBank/DDBJ whole genome shotgun (WGS) entry which is preliminary data.</text>
</comment>
<name>A0A8B6CR23_MYTGA</name>
<dbReference type="OrthoDB" id="1902922at2759"/>